<comment type="caution">
    <text evidence="2">The sequence shown here is derived from an EMBL/GenBank/DDBJ whole genome shotgun (WGS) entry which is preliminary data.</text>
</comment>
<organism evidence="2 3">
    <name type="scientific">Streptomyces viridochromogenes</name>
    <dbReference type="NCBI Taxonomy" id="1938"/>
    <lineage>
        <taxon>Bacteria</taxon>
        <taxon>Bacillati</taxon>
        <taxon>Actinomycetota</taxon>
        <taxon>Actinomycetes</taxon>
        <taxon>Kitasatosporales</taxon>
        <taxon>Streptomycetaceae</taxon>
        <taxon>Streptomyces</taxon>
    </lineage>
</organism>
<evidence type="ECO:0000256" key="1">
    <source>
        <dbReference type="SAM" id="MobiDB-lite"/>
    </source>
</evidence>
<dbReference type="RefSeq" id="WP_048581688.1">
    <property type="nucleotide sequence ID" value="NZ_LFNT01000014.1"/>
</dbReference>
<accession>A0A0J7ZGB0</accession>
<feature type="region of interest" description="Disordered" evidence="1">
    <location>
        <begin position="1"/>
        <end position="22"/>
    </location>
</feature>
<feature type="region of interest" description="Disordered" evidence="1">
    <location>
        <begin position="53"/>
        <end position="72"/>
    </location>
</feature>
<gene>
    <name evidence="2" type="ORF">ACM01_14940</name>
</gene>
<dbReference type="AlphaFoldDB" id="A0A0J7ZGB0"/>
<sequence length="72" mass="7608">MVATTACTHTPPCPTADSPDRDAARITASHPEQGWSLLCNGAIVFEDTGELLPDGRVITPHRPTDTPALIEA</sequence>
<dbReference type="EMBL" id="LFNT01000014">
    <property type="protein sequence ID" value="KMS74213.1"/>
    <property type="molecule type" value="Genomic_DNA"/>
</dbReference>
<proteinExistence type="predicted"/>
<dbReference type="OrthoDB" id="3217111at2"/>
<evidence type="ECO:0000313" key="3">
    <source>
        <dbReference type="Proteomes" id="UP000037432"/>
    </source>
</evidence>
<dbReference type="PATRIC" id="fig|1938.3.peg.8571"/>
<name>A0A0J7ZGB0_STRVR</name>
<dbReference type="InterPro" id="IPR046041">
    <property type="entry name" value="DUF5999"/>
</dbReference>
<feature type="compositionally biased region" description="Low complexity" evidence="1">
    <location>
        <begin position="1"/>
        <end position="10"/>
    </location>
</feature>
<protein>
    <submittedName>
        <fullName evidence="2">Uncharacterized protein</fullName>
    </submittedName>
</protein>
<dbReference type="Pfam" id="PF19462">
    <property type="entry name" value="DUF5999"/>
    <property type="match status" value="1"/>
</dbReference>
<reference evidence="2 3" key="1">
    <citation type="submission" date="2015-06" db="EMBL/GenBank/DDBJ databases">
        <authorList>
            <person name="Ju K.-S."/>
            <person name="Doroghazi J.R."/>
            <person name="Metcalf W.W."/>
        </authorList>
    </citation>
    <scope>NUCLEOTIDE SEQUENCE [LARGE SCALE GENOMIC DNA]</scope>
    <source>
        <strain evidence="2 3">NRRL 3414</strain>
    </source>
</reference>
<dbReference type="Proteomes" id="UP000037432">
    <property type="component" value="Unassembled WGS sequence"/>
</dbReference>
<evidence type="ECO:0000313" key="2">
    <source>
        <dbReference type="EMBL" id="KMS74213.1"/>
    </source>
</evidence>